<sequence length="429" mass="50518">MKIYISLYSLRIIMLVIMDFRKILYFSLLTYKRYFNLKERFSKDYEKNDGLNPKDLLDNEKFNNWNKGTFRTILEEFLRHLRNHGVFWHNEDEACRYISYILSKDVQTKGYEYKPETFKMFQEFVDTYNSSHKYQSKNCSTSLVYVHSNIYDKMYKLYELYELFNNFPKKNIFWQVTSCSPIRSFLHSYNYFIKNNQPSNTHYKYILDEFRKEIQNQVESYNRHKCPGKYIHVEDIIFTDLSKNKEPEPPVLREQQQNHAEYQESKANSPPPHVQHQATREEPQTSRAVPEIPHEHPQLPHKETQLFQETLASNAYPAVRQEVPRPPHGEIYKQELHGDLSQVNLTYSGSLESLPTSSYSETNPYLSVVPPSNEVGDTSSSVMSTITSALRDVEPGPVLGVSGGMGVLFLLFKVFNVLKIYTYVYNTLK</sequence>
<protein>
    <submittedName>
        <fullName evidence="3">Uncharacterized protein</fullName>
    </submittedName>
</protein>
<dbReference type="EMBL" id="KQ234996">
    <property type="protein sequence ID" value="KMZ95208.1"/>
    <property type="molecule type" value="Genomic_DNA"/>
</dbReference>
<keyword evidence="2" id="KW-1133">Transmembrane helix</keyword>
<dbReference type="AlphaFoldDB" id="A0A0J9W4A8"/>
<proteinExistence type="predicted"/>
<accession>A0A0J9W4A8</accession>
<evidence type="ECO:0000313" key="3">
    <source>
        <dbReference type="EMBL" id="KMZ95208.1"/>
    </source>
</evidence>
<evidence type="ECO:0000256" key="2">
    <source>
        <dbReference type="SAM" id="Phobius"/>
    </source>
</evidence>
<dbReference type="OrthoDB" id="10517951at2759"/>
<organism evidence="3 4">
    <name type="scientific">Plasmodium vivax Mauritania I</name>
    <dbReference type="NCBI Taxonomy" id="1035515"/>
    <lineage>
        <taxon>Eukaryota</taxon>
        <taxon>Sar</taxon>
        <taxon>Alveolata</taxon>
        <taxon>Apicomplexa</taxon>
        <taxon>Aconoidasida</taxon>
        <taxon>Haemosporida</taxon>
        <taxon>Plasmodiidae</taxon>
        <taxon>Plasmodium</taxon>
        <taxon>Plasmodium (Plasmodium)</taxon>
    </lineage>
</organism>
<reference evidence="3 4" key="1">
    <citation type="submission" date="2011-08" db="EMBL/GenBank/DDBJ databases">
        <title>The Genome Sequence of Plasmodium vivax Mauritania I.</title>
        <authorList>
            <consortium name="The Broad Institute Genome Sequencing Platform"/>
            <consortium name="The Broad Institute Genome Sequencing Center for Infectious Disease"/>
            <person name="Neafsey D."/>
            <person name="Carlton J."/>
            <person name="Barnwell J."/>
            <person name="Collins W."/>
            <person name="Escalante A."/>
            <person name="Mullikin J."/>
            <person name="Saul A."/>
            <person name="Guigo R."/>
            <person name="Camara F."/>
            <person name="Young S.K."/>
            <person name="Zeng Q."/>
            <person name="Gargeya S."/>
            <person name="Fitzgerald M."/>
            <person name="Haas B."/>
            <person name="Abouelleil A."/>
            <person name="Alvarado L."/>
            <person name="Arachchi H.M."/>
            <person name="Berlin A."/>
            <person name="Brown A."/>
            <person name="Chapman S.B."/>
            <person name="Chen Z."/>
            <person name="Dunbar C."/>
            <person name="Freedman E."/>
            <person name="Gearin G."/>
            <person name="Gellesch M."/>
            <person name="Goldberg J."/>
            <person name="Griggs A."/>
            <person name="Gujja S."/>
            <person name="Heiman D."/>
            <person name="Howarth C."/>
            <person name="Larson L."/>
            <person name="Lui A."/>
            <person name="MacDonald P.J.P."/>
            <person name="Montmayeur A."/>
            <person name="Murphy C."/>
            <person name="Neiman D."/>
            <person name="Pearson M."/>
            <person name="Priest M."/>
            <person name="Roberts A."/>
            <person name="Saif S."/>
            <person name="Shea T."/>
            <person name="Shenoy N."/>
            <person name="Sisk P."/>
            <person name="Stolte C."/>
            <person name="Sykes S."/>
            <person name="Wortman J."/>
            <person name="Nusbaum C."/>
            <person name="Birren B."/>
        </authorList>
    </citation>
    <scope>NUCLEOTIDE SEQUENCE [LARGE SCALE GENOMIC DNA]</scope>
    <source>
        <strain evidence="3 4">Mauritania I</strain>
    </source>
</reference>
<keyword evidence="2" id="KW-0472">Membrane</keyword>
<feature type="compositionally biased region" description="Polar residues" evidence="1">
    <location>
        <begin position="254"/>
        <end position="268"/>
    </location>
</feature>
<evidence type="ECO:0000313" key="4">
    <source>
        <dbReference type="Proteomes" id="UP000053776"/>
    </source>
</evidence>
<dbReference type="Proteomes" id="UP000053776">
    <property type="component" value="Unassembled WGS sequence"/>
</dbReference>
<feature type="region of interest" description="Disordered" evidence="1">
    <location>
        <begin position="244"/>
        <end position="297"/>
    </location>
</feature>
<gene>
    <name evidence="3" type="ORF">PVMG_05126</name>
</gene>
<keyword evidence="2" id="KW-0812">Transmembrane</keyword>
<evidence type="ECO:0000256" key="1">
    <source>
        <dbReference type="SAM" id="MobiDB-lite"/>
    </source>
</evidence>
<feature type="transmembrane region" description="Helical" evidence="2">
    <location>
        <begin position="12"/>
        <end position="31"/>
    </location>
</feature>
<name>A0A0J9W4A8_PLAVI</name>